<proteinExistence type="predicted"/>
<organism evidence="2 3">
    <name type="scientific">Cynara cardunculus var. scolymus</name>
    <name type="common">Globe artichoke</name>
    <name type="synonym">Cynara scolymus</name>
    <dbReference type="NCBI Taxonomy" id="59895"/>
    <lineage>
        <taxon>Eukaryota</taxon>
        <taxon>Viridiplantae</taxon>
        <taxon>Streptophyta</taxon>
        <taxon>Embryophyta</taxon>
        <taxon>Tracheophyta</taxon>
        <taxon>Spermatophyta</taxon>
        <taxon>Magnoliopsida</taxon>
        <taxon>eudicotyledons</taxon>
        <taxon>Gunneridae</taxon>
        <taxon>Pentapetalae</taxon>
        <taxon>asterids</taxon>
        <taxon>campanulids</taxon>
        <taxon>Asterales</taxon>
        <taxon>Asteraceae</taxon>
        <taxon>Carduoideae</taxon>
        <taxon>Cardueae</taxon>
        <taxon>Carduinae</taxon>
        <taxon>Cynara</taxon>
    </lineage>
</organism>
<feature type="non-terminal residue" evidence="2">
    <location>
        <position position="1"/>
    </location>
</feature>
<name>A0A103Y443_CYNCS</name>
<comment type="caution">
    <text evidence="2">The sequence shown here is derived from an EMBL/GenBank/DDBJ whole genome shotgun (WGS) entry which is preliminary data.</text>
</comment>
<feature type="compositionally biased region" description="Basic residues" evidence="1">
    <location>
        <begin position="138"/>
        <end position="148"/>
    </location>
</feature>
<keyword evidence="3" id="KW-1185">Reference proteome</keyword>
<gene>
    <name evidence="2" type="ORF">Ccrd_019521</name>
</gene>
<reference evidence="2 3" key="1">
    <citation type="journal article" date="2016" name="Sci. Rep.">
        <title>The genome sequence of the outbreeding globe artichoke constructed de novo incorporating a phase-aware low-pass sequencing strategy of F1 progeny.</title>
        <authorList>
            <person name="Scaglione D."/>
            <person name="Reyes-Chin-Wo S."/>
            <person name="Acquadro A."/>
            <person name="Froenicke L."/>
            <person name="Portis E."/>
            <person name="Beitel C."/>
            <person name="Tirone M."/>
            <person name="Mauro R."/>
            <person name="Lo Monaco A."/>
            <person name="Mauromicale G."/>
            <person name="Faccioli P."/>
            <person name="Cattivelli L."/>
            <person name="Rieseberg L."/>
            <person name="Michelmore R."/>
            <person name="Lanteri S."/>
        </authorList>
    </citation>
    <scope>NUCLEOTIDE SEQUENCE [LARGE SCALE GENOMIC DNA]</scope>
    <source>
        <strain evidence="2">2C</strain>
    </source>
</reference>
<dbReference type="EMBL" id="LEKV01002660">
    <property type="protein sequence ID" value="KVI02179.1"/>
    <property type="molecule type" value="Genomic_DNA"/>
</dbReference>
<evidence type="ECO:0000313" key="2">
    <source>
        <dbReference type="EMBL" id="KVI02179.1"/>
    </source>
</evidence>
<dbReference type="Proteomes" id="UP000243975">
    <property type="component" value="Unassembled WGS sequence"/>
</dbReference>
<dbReference type="PANTHER" id="PTHR33785:SF11">
    <property type="entry name" value="DUF4005 DOMAIN-CONTAINING PROTEIN"/>
    <property type="match status" value="1"/>
</dbReference>
<evidence type="ECO:0000256" key="1">
    <source>
        <dbReference type="SAM" id="MobiDB-lite"/>
    </source>
</evidence>
<dbReference type="OMA" id="LPMSTCC"/>
<sequence>FGAIFCVLAKTFGDYPFETLFQISQETENKPTLPMSTCCSNPSLMGQNQEILAKESSNEEQGASFLMRKGNPGRGLIREASMMNLGSGNGREDDIEDDESEFTMGRLIRQASLDSSRSSSLPRYPLQKPEANQEKMRNRSKNSMKMGKKAPTIPAGWVDKGSSEDMKEQIKFWARAVAFNVHQDRY</sequence>
<feature type="region of interest" description="Disordered" evidence="1">
    <location>
        <begin position="110"/>
        <end position="161"/>
    </location>
</feature>
<feature type="compositionally biased region" description="Low complexity" evidence="1">
    <location>
        <begin position="112"/>
        <end position="121"/>
    </location>
</feature>
<evidence type="ECO:0000313" key="3">
    <source>
        <dbReference type="Proteomes" id="UP000243975"/>
    </source>
</evidence>
<protein>
    <submittedName>
        <fullName evidence="2">Uncharacterized protein</fullName>
    </submittedName>
</protein>
<accession>A0A103Y443</accession>
<dbReference type="AlphaFoldDB" id="A0A103Y443"/>
<dbReference type="PANTHER" id="PTHR33785">
    <property type="entry name" value="OS06G0550800 PROTEIN"/>
    <property type="match status" value="1"/>
</dbReference>
<dbReference type="Gramene" id="KVI02179">
    <property type="protein sequence ID" value="KVI02179"/>
    <property type="gene ID" value="Ccrd_019521"/>
</dbReference>